<gene>
    <name evidence="2" type="ORF">A9Q84_10625</name>
</gene>
<evidence type="ECO:0000256" key="1">
    <source>
        <dbReference type="SAM" id="SignalP"/>
    </source>
</evidence>
<evidence type="ECO:0000313" key="3">
    <source>
        <dbReference type="Proteomes" id="UP000196531"/>
    </source>
</evidence>
<proteinExistence type="predicted"/>
<reference evidence="3" key="1">
    <citation type="journal article" date="2017" name="Proc. Natl. Acad. Sci. U.S.A.">
        <title>Simulation of Deepwater Horizon oil plume reveals substrate specialization within a complex community of hydrocarbon-degraders.</title>
        <authorList>
            <person name="Hu P."/>
            <person name="Dubinsky E.A."/>
            <person name="Probst A.J."/>
            <person name="Wang J."/>
            <person name="Sieber C.M.K."/>
            <person name="Tom L.M."/>
            <person name="Gardinali P."/>
            <person name="Banfield J.F."/>
            <person name="Atlas R.M."/>
            <person name="Andersen G.L."/>
        </authorList>
    </citation>
    <scope>NUCLEOTIDE SEQUENCE [LARGE SCALE GENOMIC DNA]</scope>
</reference>
<accession>A0A1Y5F7A5</accession>
<keyword evidence="1" id="KW-0732">Signal</keyword>
<organism evidence="2 3">
    <name type="scientific">Halobacteriovorax marinus</name>
    <dbReference type="NCBI Taxonomy" id="97084"/>
    <lineage>
        <taxon>Bacteria</taxon>
        <taxon>Pseudomonadati</taxon>
        <taxon>Bdellovibrionota</taxon>
        <taxon>Bacteriovoracia</taxon>
        <taxon>Bacteriovoracales</taxon>
        <taxon>Halobacteriovoraceae</taxon>
        <taxon>Halobacteriovorax</taxon>
    </lineage>
</organism>
<name>A0A1Y5F7A5_9BACT</name>
<comment type="caution">
    <text evidence="2">The sequence shown here is derived from an EMBL/GenBank/DDBJ whole genome shotgun (WGS) entry which is preliminary data.</text>
</comment>
<evidence type="ECO:0000313" key="2">
    <source>
        <dbReference type="EMBL" id="OUR96787.1"/>
    </source>
</evidence>
<feature type="signal peptide" evidence="1">
    <location>
        <begin position="1"/>
        <end position="17"/>
    </location>
</feature>
<feature type="chain" id="PRO_5013006281" evidence="1">
    <location>
        <begin position="18"/>
        <end position="350"/>
    </location>
</feature>
<dbReference type="Proteomes" id="UP000196531">
    <property type="component" value="Unassembled WGS sequence"/>
</dbReference>
<dbReference type="AlphaFoldDB" id="A0A1Y5F7A5"/>
<protein>
    <submittedName>
        <fullName evidence="2">Uncharacterized protein</fullName>
    </submittedName>
</protein>
<sequence>MKKIIIVLLILANNVHAAGVRNNLKRYTYLRDKTIVNKRLHSKLYENYFDIDLNLSSGTKSIVGDIKNSSNSSSSTADKEAAILSILNKNMNSERYIDLEISTAVPLPTFSLFKYRLTPSLFYSINMGALVTISNQASVIDPSAGVYVKKDTKMGVSTIITKHPDKETQVKVNLYQLKRADVDNTLNKTQIVTDTKLFDFGALDKGETSIALDFIWKRSNSKRSWSLEMLEAKIIPMSTITDVKYDHFPLFHAYHQWHKKPETFWLEPFVGVHMRKRYSLFDGLYVGTWLQLKELPFRSSLNISTQFITFIPEFKGESFYFNYKLRLAYINPQEDIWVPAIHSFNLGFTF</sequence>
<dbReference type="EMBL" id="MAAO01000006">
    <property type="protein sequence ID" value="OUR96787.1"/>
    <property type="molecule type" value="Genomic_DNA"/>
</dbReference>